<evidence type="ECO:0000313" key="3">
    <source>
        <dbReference type="Proteomes" id="UP000184286"/>
    </source>
</evidence>
<protein>
    <submittedName>
        <fullName evidence="2">Uncharacterized protein</fullName>
    </submittedName>
</protein>
<feature type="compositionally biased region" description="Basic and acidic residues" evidence="1">
    <location>
        <begin position="12"/>
        <end position="23"/>
    </location>
</feature>
<reference evidence="2 3" key="2">
    <citation type="submission" date="2017-02" db="EMBL/GenBank/DDBJ databases">
        <title>Draft genome sequence of Streptomyces phaeoluteigriseus type strain DSM41896.</title>
        <authorList>
            <person name="Salih T.S."/>
            <person name="Algora Gallardo L."/>
            <person name="Melo Santos T."/>
            <person name="Filgueira Martinez S."/>
            <person name="Herron P.R."/>
        </authorList>
    </citation>
    <scope>NUCLEOTIDE SEQUENCE [LARGE SCALE GENOMIC DNA]</scope>
    <source>
        <strain evidence="2 3">DSM 41896</strain>
    </source>
</reference>
<accession>A0A1V6MI35</accession>
<name>A0A1V6MI35_9ACTN</name>
<dbReference type="Proteomes" id="UP000184286">
    <property type="component" value="Unassembled WGS sequence"/>
</dbReference>
<sequence length="94" mass="10211">MDEDTEGDEGGGEVKIEVHDSTVPHRQRRSAELLEGDTGLAAVVATVEIDVDAARQGANLLFCNRERWLEQGRIMAVLSCSHQSDRHAGRLGGN</sequence>
<gene>
    <name evidence="2" type="ORF">BM536_036845</name>
</gene>
<organism evidence="2 3">
    <name type="scientific">Streptomyces phaeoluteigriseus</name>
    <dbReference type="NCBI Taxonomy" id="114686"/>
    <lineage>
        <taxon>Bacteria</taxon>
        <taxon>Bacillati</taxon>
        <taxon>Actinomycetota</taxon>
        <taxon>Actinomycetes</taxon>
        <taxon>Kitasatosporales</taxon>
        <taxon>Streptomycetaceae</taxon>
        <taxon>Streptomyces</taxon>
        <taxon>Streptomyces aurantiacus group</taxon>
    </lineage>
</organism>
<feature type="region of interest" description="Disordered" evidence="1">
    <location>
        <begin position="1"/>
        <end position="26"/>
    </location>
</feature>
<comment type="caution">
    <text evidence="2">The sequence shown here is derived from an EMBL/GenBank/DDBJ whole genome shotgun (WGS) entry which is preliminary data.</text>
</comment>
<dbReference type="AlphaFoldDB" id="A0A1V6MI35"/>
<reference evidence="3" key="1">
    <citation type="submission" date="2016-11" db="EMBL/GenBank/DDBJ databases">
        <authorList>
            <person name="Schniete J.K."/>
            <person name="Salih T."/>
            <person name="Algora Gallardo L."/>
            <person name="Martinez Fernandez S."/>
            <person name="Herron P.R."/>
        </authorList>
    </citation>
    <scope>NUCLEOTIDE SEQUENCE [LARGE SCALE GENOMIC DNA]</scope>
    <source>
        <strain evidence="3">DSM 41896</strain>
    </source>
</reference>
<evidence type="ECO:0000313" key="2">
    <source>
        <dbReference type="EMBL" id="OQD52006.1"/>
    </source>
</evidence>
<dbReference type="EMBL" id="MPOH02000023">
    <property type="protein sequence ID" value="OQD52006.1"/>
    <property type="molecule type" value="Genomic_DNA"/>
</dbReference>
<feature type="compositionally biased region" description="Acidic residues" evidence="1">
    <location>
        <begin position="1"/>
        <end position="11"/>
    </location>
</feature>
<evidence type="ECO:0000256" key="1">
    <source>
        <dbReference type="SAM" id="MobiDB-lite"/>
    </source>
</evidence>
<proteinExistence type="predicted"/>